<dbReference type="Proteomes" id="UP001157938">
    <property type="component" value="Unassembled WGS sequence"/>
</dbReference>
<dbReference type="EMBL" id="CAKLBC010000009">
    <property type="protein sequence ID" value="CAH0484582.1"/>
    <property type="molecule type" value="Genomic_DNA"/>
</dbReference>
<name>A0ABN8BS15_9STRA</name>
<gene>
    <name evidence="1" type="ORF">PFR001_LOCUS329</name>
</gene>
<evidence type="ECO:0000313" key="2">
    <source>
        <dbReference type="Proteomes" id="UP001157938"/>
    </source>
</evidence>
<reference evidence="1 2" key="1">
    <citation type="submission" date="2021-11" db="EMBL/GenBank/DDBJ databases">
        <authorList>
            <person name="Islam A."/>
            <person name="Islam S."/>
            <person name="Flora M.S."/>
            <person name="Rahman M."/>
            <person name="Ziaur R.M."/>
            <person name="Epstein J.H."/>
            <person name="Hassan M."/>
            <person name="Klassen M."/>
            <person name="Woodard K."/>
            <person name="Webb A."/>
            <person name="Webby R.J."/>
            <person name="El Zowalaty M.E."/>
        </authorList>
    </citation>
    <scope>NUCLEOTIDE SEQUENCE [LARGE SCALE GENOMIC DNA]</scope>
    <source>
        <strain evidence="1">Pf1</strain>
    </source>
</reference>
<evidence type="ECO:0000313" key="1">
    <source>
        <dbReference type="EMBL" id="CAH0484582.1"/>
    </source>
</evidence>
<keyword evidence="2" id="KW-1185">Reference proteome</keyword>
<proteinExistence type="predicted"/>
<protein>
    <submittedName>
        <fullName evidence="1">Uncharacterized protein</fullName>
    </submittedName>
</protein>
<comment type="caution">
    <text evidence="1">The sequence shown here is derived from an EMBL/GenBank/DDBJ whole genome shotgun (WGS) entry which is preliminary data.</text>
</comment>
<accession>A0ABN8BS15</accession>
<organism evidence="1 2">
    <name type="scientific">Peronospora farinosa</name>
    <dbReference type="NCBI Taxonomy" id="134698"/>
    <lineage>
        <taxon>Eukaryota</taxon>
        <taxon>Sar</taxon>
        <taxon>Stramenopiles</taxon>
        <taxon>Oomycota</taxon>
        <taxon>Peronosporomycetes</taxon>
        <taxon>Peronosporales</taxon>
        <taxon>Peronosporaceae</taxon>
        <taxon>Peronospora</taxon>
    </lineage>
</organism>
<sequence length="112" mass="12404">MITASQSMKLFTAKMNPKRSWPEHYLYLVAVSDVCGGADAQVLDNLFNYASSELHTVLMAKYDGNRVDYLAQAEELAHFAQSAELDTRNATSFGKDVVTHVAESNPRVDTSM</sequence>